<dbReference type="Gene3D" id="3.80.10.10">
    <property type="entry name" value="Ribonuclease Inhibitor"/>
    <property type="match status" value="2"/>
</dbReference>
<proteinExistence type="predicted"/>
<dbReference type="STRING" id="86105.NF27_BK01080"/>
<dbReference type="Proteomes" id="UP000031258">
    <property type="component" value="Unassembled WGS sequence"/>
</dbReference>
<dbReference type="SUPFAM" id="SSF52047">
    <property type="entry name" value="RNI-like"/>
    <property type="match status" value="1"/>
</dbReference>
<name>A0A0C1MVF2_9RICK</name>
<keyword evidence="2" id="KW-1185">Reference proteome</keyword>
<dbReference type="SMART" id="SM00368">
    <property type="entry name" value="LRR_RI"/>
    <property type="match status" value="7"/>
</dbReference>
<evidence type="ECO:0000313" key="2">
    <source>
        <dbReference type="Proteomes" id="UP000031258"/>
    </source>
</evidence>
<evidence type="ECO:0000313" key="1">
    <source>
        <dbReference type="EMBL" id="KIE06187.1"/>
    </source>
</evidence>
<reference evidence="1 2" key="1">
    <citation type="submission" date="2014-11" db="EMBL/GenBank/DDBJ databases">
        <title>A Rickettsiales Symbiont of Amoebae With Ancient Features.</title>
        <authorList>
            <person name="Schulz F."/>
            <person name="Martijn J."/>
            <person name="Wascher F."/>
            <person name="Kostanjsek R."/>
            <person name="Ettema T.J."/>
            <person name="Horn M."/>
        </authorList>
    </citation>
    <scope>NUCLEOTIDE SEQUENCE [LARGE SCALE GENOMIC DNA]</scope>
    <source>
        <strain evidence="1 2">UWC36</strain>
    </source>
</reference>
<dbReference type="InterPro" id="IPR032675">
    <property type="entry name" value="LRR_dom_sf"/>
</dbReference>
<dbReference type="PANTHER" id="PTHR24114:SF2">
    <property type="entry name" value="F-BOX DOMAIN-CONTAINING PROTEIN-RELATED"/>
    <property type="match status" value="1"/>
</dbReference>
<comment type="caution">
    <text evidence="1">The sequence shown here is derived from an EMBL/GenBank/DDBJ whole genome shotgun (WGS) entry which is preliminary data.</text>
</comment>
<dbReference type="AlphaFoldDB" id="A0A0C1MVF2"/>
<dbReference type="PANTHER" id="PTHR24114">
    <property type="entry name" value="LEUCINE RICH REPEAT FAMILY PROTEIN"/>
    <property type="match status" value="1"/>
</dbReference>
<sequence length="426" mass="47427">MFMTYFTQDNWNEIAALGVEELQFRLKEQLNQYSGFNLQATSFTESQLKILFEVLKENETITSLNLSDNNIGEAGGIAIAEALKENKTITSLDLGGNDIGAAGGIAIAEASKENKTITSLNLSDNNIEEAGGIAIAEALKENKTITSLDLSGNDIREAGGIAIAKALKENKTITSLNLGYNKIREAGGIAIAEALKENQTITSLNLGYNNIREAVWIAIVEALKENKTITSLNLSKDYITDKGAIELIKLLENNKSILEITLHDDTSISPDKREEINFLNLQNQTIFREKIERLYKNGIDQSNFRSFMQLLPGIKVILNIETSSSLKFTVEEQEKMKSLMDQAKRYKQDNFLILAKICKKTQLDKDESDSLLLRLPHELICHITSFLSFKDIKSPDEISQEVVIPQRVASKLLDAISYANKSTLER</sequence>
<dbReference type="InterPro" id="IPR052394">
    <property type="entry name" value="LRR-containing"/>
</dbReference>
<dbReference type="Pfam" id="PF13516">
    <property type="entry name" value="LRR_6"/>
    <property type="match status" value="6"/>
</dbReference>
<accession>A0A0C1MVF2</accession>
<organism evidence="1 2">
    <name type="scientific">Candidatus Jidaibacter acanthamoebae</name>
    <dbReference type="NCBI Taxonomy" id="86105"/>
    <lineage>
        <taxon>Bacteria</taxon>
        <taxon>Pseudomonadati</taxon>
        <taxon>Pseudomonadota</taxon>
        <taxon>Alphaproteobacteria</taxon>
        <taxon>Rickettsiales</taxon>
        <taxon>Candidatus Midichloriaceae</taxon>
        <taxon>Candidatus Jidaibacter</taxon>
    </lineage>
</organism>
<protein>
    <recommendedName>
        <fullName evidence="3">F-box domain-containing protein</fullName>
    </recommendedName>
</protein>
<dbReference type="CDD" id="cd09917">
    <property type="entry name" value="F-box_SF"/>
    <property type="match status" value="1"/>
</dbReference>
<gene>
    <name evidence="1" type="ORF">NF27_BK01080</name>
</gene>
<evidence type="ECO:0008006" key="3">
    <source>
        <dbReference type="Google" id="ProtNLM"/>
    </source>
</evidence>
<dbReference type="EMBL" id="JSWE01000036">
    <property type="protein sequence ID" value="KIE06187.1"/>
    <property type="molecule type" value="Genomic_DNA"/>
</dbReference>
<dbReference type="InterPro" id="IPR001611">
    <property type="entry name" value="Leu-rich_rpt"/>
</dbReference>